<dbReference type="PANTHER" id="PTHR43694:SF1">
    <property type="entry name" value="RIBONUCLEASE J"/>
    <property type="match status" value="1"/>
</dbReference>
<keyword evidence="3" id="KW-0378">Hydrolase</keyword>
<keyword evidence="1" id="KW-0540">Nuclease</keyword>
<evidence type="ECO:0000256" key="7">
    <source>
        <dbReference type="SAM" id="MobiDB-lite"/>
    </source>
</evidence>
<feature type="compositionally biased region" description="Polar residues" evidence="7">
    <location>
        <begin position="668"/>
        <end position="677"/>
    </location>
</feature>
<dbReference type="GO" id="GO:0046872">
    <property type="term" value="F:metal ion binding"/>
    <property type="evidence" value="ECO:0007669"/>
    <property type="project" value="UniProtKB-KW"/>
</dbReference>
<feature type="region of interest" description="Disordered" evidence="7">
    <location>
        <begin position="666"/>
        <end position="724"/>
    </location>
</feature>
<keyword evidence="10" id="KW-1185">Reference proteome</keyword>
<dbReference type="AlphaFoldDB" id="A0A1E5W342"/>
<dbReference type="CDD" id="cd07714">
    <property type="entry name" value="RNaseJ_MBL-fold"/>
    <property type="match status" value="1"/>
</dbReference>
<comment type="caution">
    <text evidence="9">The sequence shown here is derived from an EMBL/GenBank/DDBJ whole genome shotgun (WGS) entry which is preliminary data.</text>
</comment>
<dbReference type="PROSITE" id="PS50090">
    <property type="entry name" value="MYB_LIKE"/>
    <property type="match status" value="1"/>
</dbReference>
<dbReference type="OrthoDB" id="17458at2759"/>
<proteinExistence type="predicted"/>
<evidence type="ECO:0000256" key="2">
    <source>
        <dbReference type="ARBA" id="ARBA00022723"/>
    </source>
</evidence>
<keyword evidence="5" id="KW-0269">Exonuclease</keyword>
<dbReference type="GO" id="GO:0004527">
    <property type="term" value="F:exonuclease activity"/>
    <property type="evidence" value="ECO:0007669"/>
    <property type="project" value="UniProtKB-KW"/>
</dbReference>
<dbReference type="InterPro" id="IPR001005">
    <property type="entry name" value="SANT/Myb"/>
</dbReference>
<dbReference type="Proteomes" id="UP000095767">
    <property type="component" value="Unassembled WGS sequence"/>
</dbReference>
<dbReference type="EMBL" id="LWDX02022652">
    <property type="protein sequence ID" value="OEL31826.1"/>
    <property type="molecule type" value="Genomic_DNA"/>
</dbReference>
<evidence type="ECO:0000256" key="5">
    <source>
        <dbReference type="ARBA" id="ARBA00022839"/>
    </source>
</evidence>
<dbReference type="Gene3D" id="1.10.10.60">
    <property type="entry name" value="Homeodomain-like"/>
    <property type="match status" value="1"/>
</dbReference>
<keyword evidence="2" id="KW-0479">Metal-binding</keyword>
<gene>
    <name evidence="9" type="ORF">BAE44_0007155</name>
</gene>
<dbReference type="STRING" id="888268.A0A1E5W342"/>
<dbReference type="CDD" id="cd12203">
    <property type="entry name" value="GT1"/>
    <property type="match status" value="1"/>
</dbReference>
<feature type="compositionally biased region" description="Polar residues" evidence="7">
    <location>
        <begin position="707"/>
        <end position="720"/>
    </location>
</feature>
<feature type="region of interest" description="Disordered" evidence="7">
    <location>
        <begin position="758"/>
        <end position="787"/>
    </location>
</feature>
<dbReference type="InterPro" id="IPR011108">
    <property type="entry name" value="RMMBL"/>
</dbReference>
<dbReference type="Pfam" id="PF13837">
    <property type="entry name" value="Myb_DNA-bind_4"/>
    <property type="match status" value="1"/>
</dbReference>
<evidence type="ECO:0000256" key="4">
    <source>
        <dbReference type="ARBA" id="ARBA00022833"/>
    </source>
</evidence>
<sequence>MVALASLSSLCPCGLARRRAASASASVSISCCAVATPSSGKGPQESRTPRKRLRRTEGATKSLEDSVKRKMEQFYEGVDGPPLRVLPIGGLGEIGMNCMLVGNYDRYILIDAGVMFPEYVFQTLSCSCFHSSSVPIIFDVFLIYDEFGVQKIIPDTTFIKKWSHKIEAVIITHGHEDHIGALPWVNNSPVTQNTPFQFIMNSTCLLGCHPSTGFKHTDFCVIFHHGDLQDFEMHLFIIEQLIKKRLKEFGIFLSSRLKVLRIKKRFQAGPFEVEPIRVTHSIPDCCGLVLRCGDGIIFHTGDWKVKAKGRVITTQFASNIHRIGSIKAAADLTGRKMVFVGMSLRTYLEAAFKDGKAPLDPSTLVKVEDMDAYAPKDLLIVTTGSQGEPRAALNLASYGGSHALKLSKEDVLLYSAKVIPGNETRVMKMMNRLTDLGPKIIMGKDAGLHTSGHAYRDELEEVLRIVKPQHFLPVHGELLFLKEHELLGRSTGIKHTTVIKNGEMLGVSHLRNRRVLSNGFVSLGKEDFQLMYSDGDKAFGTSTDLCIDERLRIASDGIIFVSMEIFRPQKEHASAQSGLKGKFKITTRCLWLDNGRLLDALYKAAHAALSSCPLNCPLSHMERMVTEILRKMVRKYSGKRPDVIAVAMENTTAAFSEHLEAKSIGNFGPSSTTSHLSRSPARSLEGSYKTHPDNPDVEAEETLPEAVSTTPDDATTSSNGEAFFSSDLHQPKTLEHFWESFKSPTAVKIARIVNGGNKQNPGKIGIMGKDSTQSAPAPVKSSKKNKWKPEEIKSLIQMRGEMNEKFQTVKGRMVLWEEISGSMMNQGISRTPAQCKSLWTSLVQKYEESKRDEESMKTWPYFSSMDRILSCEGEMATK</sequence>
<dbReference type="SUPFAM" id="SSF56281">
    <property type="entry name" value="Metallo-hydrolase/oxidoreductase"/>
    <property type="match status" value="1"/>
</dbReference>
<evidence type="ECO:0000313" key="9">
    <source>
        <dbReference type="EMBL" id="OEL31826.1"/>
    </source>
</evidence>
<dbReference type="GO" id="GO:0003723">
    <property type="term" value="F:RNA binding"/>
    <property type="evidence" value="ECO:0007669"/>
    <property type="project" value="UniProtKB-KW"/>
</dbReference>
<dbReference type="Pfam" id="PF22505">
    <property type="entry name" value="RNase_J_b_CASP"/>
    <property type="match status" value="1"/>
</dbReference>
<evidence type="ECO:0000256" key="3">
    <source>
        <dbReference type="ARBA" id="ARBA00022801"/>
    </source>
</evidence>
<protein>
    <submittedName>
        <fullName evidence="9">Ribonuclease J</fullName>
    </submittedName>
</protein>
<evidence type="ECO:0000256" key="6">
    <source>
        <dbReference type="ARBA" id="ARBA00022884"/>
    </source>
</evidence>
<evidence type="ECO:0000313" key="10">
    <source>
        <dbReference type="Proteomes" id="UP000095767"/>
    </source>
</evidence>
<dbReference type="InterPro" id="IPR036866">
    <property type="entry name" value="RibonucZ/Hydroxyglut_hydro"/>
</dbReference>
<dbReference type="InterPro" id="IPR042173">
    <property type="entry name" value="RNase_J_2"/>
</dbReference>
<dbReference type="PANTHER" id="PTHR43694">
    <property type="entry name" value="RIBONUCLEASE J"/>
    <property type="match status" value="1"/>
</dbReference>
<dbReference type="Pfam" id="PF00753">
    <property type="entry name" value="Lactamase_B"/>
    <property type="match status" value="1"/>
</dbReference>
<evidence type="ECO:0000259" key="8">
    <source>
        <dbReference type="PROSITE" id="PS50090"/>
    </source>
</evidence>
<name>A0A1E5W342_9POAL</name>
<dbReference type="Gene3D" id="3.60.15.10">
    <property type="entry name" value="Ribonuclease Z/Hydroxyacylglutathione hydrolase-like"/>
    <property type="match status" value="3"/>
</dbReference>
<organism evidence="9 10">
    <name type="scientific">Dichanthelium oligosanthes</name>
    <dbReference type="NCBI Taxonomy" id="888268"/>
    <lineage>
        <taxon>Eukaryota</taxon>
        <taxon>Viridiplantae</taxon>
        <taxon>Streptophyta</taxon>
        <taxon>Embryophyta</taxon>
        <taxon>Tracheophyta</taxon>
        <taxon>Spermatophyta</taxon>
        <taxon>Magnoliopsida</taxon>
        <taxon>Liliopsida</taxon>
        <taxon>Poales</taxon>
        <taxon>Poaceae</taxon>
        <taxon>PACMAD clade</taxon>
        <taxon>Panicoideae</taxon>
        <taxon>Panicodae</taxon>
        <taxon>Paniceae</taxon>
        <taxon>Dichantheliinae</taxon>
        <taxon>Dichanthelium</taxon>
    </lineage>
</organism>
<feature type="region of interest" description="Disordered" evidence="7">
    <location>
        <begin position="35"/>
        <end position="63"/>
    </location>
</feature>
<dbReference type="SMART" id="SM00849">
    <property type="entry name" value="Lactamase_B"/>
    <property type="match status" value="1"/>
</dbReference>
<accession>A0A1E5W342</accession>
<keyword evidence="6" id="KW-0694">RNA-binding</keyword>
<dbReference type="Pfam" id="PF07521">
    <property type="entry name" value="RMMBL"/>
    <property type="match status" value="1"/>
</dbReference>
<dbReference type="Gene3D" id="3.40.50.10710">
    <property type="entry name" value="Metallo-hydrolase/oxidoreductase"/>
    <property type="match status" value="1"/>
</dbReference>
<evidence type="ECO:0000256" key="1">
    <source>
        <dbReference type="ARBA" id="ARBA00022722"/>
    </source>
</evidence>
<dbReference type="InterPro" id="IPR055132">
    <property type="entry name" value="RNase_J_b_CASP"/>
</dbReference>
<keyword evidence="4" id="KW-0862">Zinc</keyword>
<reference evidence="9 10" key="1">
    <citation type="submission" date="2016-09" db="EMBL/GenBank/DDBJ databases">
        <title>The draft genome of Dichanthelium oligosanthes: A C3 panicoid grass species.</title>
        <authorList>
            <person name="Studer A.J."/>
            <person name="Schnable J.C."/>
            <person name="Brutnell T.P."/>
        </authorList>
    </citation>
    <scope>NUCLEOTIDE SEQUENCE [LARGE SCALE GENOMIC DNA]</scope>
    <source>
        <strain evidence="10">cv. Kellogg 1175</strain>
        <tissue evidence="9">Leaf</tissue>
    </source>
</reference>
<feature type="domain" description="Myb-like" evidence="8">
    <location>
        <begin position="779"/>
        <end position="843"/>
    </location>
</feature>
<dbReference type="InterPro" id="IPR001279">
    <property type="entry name" value="Metallo-B-lactamas"/>
</dbReference>
<dbReference type="InterPro" id="IPR044822">
    <property type="entry name" value="Myb_DNA-bind_4"/>
</dbReference>